<reference evidence="1 2" key="1">
    <citation type="submission" date="2019-01" db="EMBL/GenBank/DDBJ databases">
        <title>Sequencing of cultivated peanut Arachis hypogaea provides insights into genome evolution and oil improvement.</title>
        <authorList>
            <person name="Chen X."/>
        </authorList>
    </citation>
    <scope>NUCLEOTIDE SEQUENCE [LARGE SCALE GENOMIC DNA]</scope>
    <source>
        <strain evidence="2">cv. Fuhuasheng</strain>
        <tissue evidence="1">Leaves</tissue>
    </source>
</reference>
<gene>
    <name evidence="1" type="ORF">Ahy_B04g070410</name>
</gene>
<organism evidence="1 2">
    <name type="scientific">Arachis hypogaea</name>
    <name type="common">Peanut</name>
    <dbReference type="NCBI Taxonomy" id="3818"/>
    <lineage>
        <taxon>Eukaryota</taxon>
        <taxon>Viridiplantae</taxon>
        <taxon>Streptophyta</taxon>
        <taxon>Embryophyta</taxon>
        <taxon>Tracheophyta</taxon>
        <taxon>Spermatophyta</taxon>
        <taxon>Magnoliopsida</taxon>
        <taxon>eudicotyledons</taxon>
        <taxon>Gunneridae</taxon>
        <taxon>Pentapetalae</taxon>
        <taxon>rosids</taxon>
        <taxon>fabids</taxon>
        <taxon>Fabales</taxon>
        <taxon>Fabaceae</taxon>
        <taxon>Papilionoideae</taxon>
        <taxon>50 kb inversion clade</taxon>
        <taxon>dalbergioids sensu lato</taxon>
        <taxon>Dalbergieae</taxon>
        <taxon>Pterocarpus clade</taxon>
        <taxon>Arachis</taxon>
    </lineage>
</organism>
<evidence type="ECO:0000313" key="2">
    <source>
        <dbReference type="Proteomes" id="UP000289738"/>
    </source>
</evidence>
<accession>A0A444ZGS2</accession>
<sequence>MQRVLGPRGSKKKGKRTSSFHLGLEEGLVLDWSWPNELWALLWVC</sequence>
<dbReference type="Proteomes" id="UP000289738">
    <property type="component" value="Chromosome B04"/>
</dbReference>
<proteinExistence type="predicted"/>
<keyword evidence="2" id="KW-1185">Reference proteome</keyword>
<protein>
    <submittedName>
        <fullName evidence="1">Uncharacterized protein</fullName>
    </submittedName>
</protein>
<comment type="caution">
    <text evidence="1">The sequence shown here is derived from an EMBL/GenBank/DDBJ whole genome shotgun (WGS) entry which is preliminary data.</text>
</comment>
<dbReference type="EMBL" id="SDMP01000014">
    <property type="protein sequence ID" value="RYR13390.1"/>
    <property type="molecule type" value="Genomic_DNA"/>
</dbReference>
<dbReference type="AlphaFoldDB" id="A0A444ZGS2"/>
<evidence type="ECO:0000313" key="1">
    <source>
        <dbReference type="EMBL" id="RYR13390.1"/>
    </source>
</evidence>
<name>A0A444ZGS2_ARAHY</name>